<proteinExistence type="inferred from homology"/>
<evidence type="ECO:0000313" key="4">
    <source>
        <dbReference type="Proteomes" id="UP000234479"/>
    </source>
</evidence>
<protein>
    <submittedName>
        <fullName evidence="3">Lytic transglycosylase</fullName>
    </submittedName>
</protein>
<dbReference type="RefSeq" id="WP_101718328.1">
    <property type="nucleotide sequence ID" value="NZ_PJRS01000022.1"/>
</dbReference>
<evidence type="ECO:0000256" key="1">
    <source>
        <dbReference type="ARBA" id="ARBA00009387"/>
    </source>
</evidence>
<dbReference type="Proteomes" id="UP000234479">
    <property type="component" value="Unassembled WGS sequence"/>
</dbReference>
<dbReference type="OrthoDB" id="8093300at2"/>
<evidence type="ECO:0000313" key="3">
    <source>
        <dbReference type="EMBL" id="PLR25054.1"/>
    </source>
</evidence>
<dbReference type="PROSITE" id="PS00018">
    <property type="entry name" value="EF_HAND_1"/>
    <property type="match status" value="1"/>
</dbReference>
<dbReference type="SUPFAM" id="SSF53955">
    <property type="entry name" value="Lysozyme-like"/>
    <property type="match status" value="1"/>
</dbReference>
<dbReference type="InterPro" id="IPR008258">
    <property type="entry name" value="Transglycosylase_SLT_dom_1"/>
</dbReference>
<accession>A0A2N5DG56</accession>
<organism evidence="3 4">
    <name type="scientific">Caulobacter zeae</name>
    <dbReference type="NCBI Taxonomy" id="2055137"/>
    <lineage>
        <taxon>Bacteria</taxon>
        <taxon>Pseudomonadati</taxon>
        <taxon>Pseudomonadota</taxon>
        <taxon>Alphaproteobacteria</taxon>
        <taxon>Caulobacterales</taxon>
        <taxon>Caulobacteraceae</taxon>
        <taxon>Caulobacter</taxon>
    </lineage>
</organism>
<comment type="similarity">
    <text evidence="1">Belongs to the virb1 family.</text>
</comment>
<dbReference type="EMBL" id="PJRS01000022">
    <property type="protein sequence ID" value="PLR25054.1"/>
    <property type="molecule type" value="Genomic_DNA"/>
</dbReference>
<dbReference type="Gene3D" id="1.10.530.10">
    <property type="match status" value="1"/>
</dbReference>
<keyword evidence="4" id="KW-1185">Reference proteome</keyword>
<feature type="domain" description="Transglycosylase SLT" evidence="2">
    <location>
        <begin position="21"/>
        <end position="73"/>
    </location>
</feature>
<evidence type="ECO:0000259" key="2">
    <source>
        <dbReference type="Pfam" id="PF01464"/>
    </source>
</evidence>
<comment type="caution">
    <text evidence="3">The sequence shown here is derived from an EMBL/GenBank/DDBJ whole genome shotgun (WGS) entry which is preliminary data.</text>
</comment>
<dbReference type="Pfam" id="PF01464">
    <property type="entry name" value="SLT"/>
    <property type="match status" value="1"/>
</dbReference>
<gene>
    <name evidence="3" type="ORF">SGCZBJ_12520</name>
</gene>
<reference evidence="3 4" key="1">
    <citation type="submission" date="2017-12" db="EMBL/GenBank/DDBJ databases">
        <title>The genome sequence of Caulobacter sp. 410.</title>
        <authorList>
            <person name="Gao J."/>
            <person name="Mao X."/>
            <person name="Sun J."/>
        </authorList>
    </citation>
    <scope>NUCLEOTIDE SEQUENCE [LARGE SCALE GENOMIC DNA]</scope>
    <source>
        <strain evidence="3 4">410</strain>
    </source>
</reference>
<dbReference type="AlphaFoldDB" id="A0A2N5DG56"/>
<dbReference type="InterPro" id="IPR023346">
    <property type="entry name" value="Lysozyme-like_dom_sf"/>
</dbReference>
<name>A0A2N5DG56_9CAUL</name>
<sequence>MKLAWGAKVSAAFRLRVLQIAAQLGIDPSDLMACMAFETAETFRPDIRNAAGSGATGLIQFMPSTAAALGTTTTTLAAMTAEEQLTVVHRYFKPWAFRLKNLGDVYGAILWPGMIGRTDDYVVFDKADAKRPKLYIQNAGLDFNRDGKITRAEVCSKIVAKRSKGLMTGNAWEQVA</sequence>
<dbReference type="InterPro" id="IPR018247">
    <property type="entry name" value="EF_Hand_1_Ca_BS"/>
</dbReference>